<feature type="transmembrane region" description="Helical" evidence="1">
    <location>
        <begin position="206"/>
        <end position="232"/>
    </location>
</feature>
<evidence type="ECO:0008006" key="4">
    <source>
        <dbReference type="Google" id="ProtNLM"/>
    </source>
</evidence>
<feature type="transmembrane region" description="Helical" evidence="1">
    <location>
        <begin position="321"/>
        <end position="340"/>
    </location>
</feature>
<feature type="transmembrane region" description="Helical" evidence="1">
    <location>
        <begin position="416"/>
        <end position="436"/>
    </location>
</feature>
<organism evidence="2 3">
    <name type="scientific">Prosthecobacter dejongeii</name>
    <dbReference type="NCBI Taxonomy" id="48465"/>
    <lineage>
        <taxon>Bacteria</taxon>
        <taxon>Pseudomonadati</taxon>
        <taxon>Verrucomicrobiota</taxon>
        <taxon>Verrucomicrobiia</taxon>
        <taxon>Verrucomicrobiales</taxon>
        <taxon>Verrucomicrobiaceae</taxon>
        <taxon>Prosthecobacter</taxon>
    </lineage>
</organism>
<protein>
    <recommendedName>
        <fullName evidence="4">Glycosyltransferase RgtA/B/C/D-like domain-containing protein</fullName>
    </recommendedName>
</protein>
<accession>A0A7W8DN36</accession>
<gene>
    <name evidence="2" type="ORF">HNQ64_000146</name>
</gene>
<keyword evidence="3" id="KW-1185">Reference proteome</keyword>
<feature type="transmembrane region" description="Helical" evidence="1">
    <location>
        <begin position="383"/>
        <end position="404"/>
    </location>
</feature>
<dbReference type="EMBL" id="JACHIF010000001">
    <property type="protein sequence ID" value="MBB5035912.1"/>
    <property type="molecule type" value="Genomic_DNA"/>
</dbReference>
<name>A0A7W8DN36_9BACT</name>
<feature type="transmembrane region" description="Helical" evidence="1">
    <location>
        <begin position="12"/>
        <end position="34"/>
    </location>
</feature>
<feature type="transmembrane region" description="Helical" evidence="1">
    <location>
        <begin position="244"/>
        <end position="262"/>
    </location>
</feature>
<evidence type="ECO:0000313" key="2">
    <source>
        <dbReference type="EMBL" id="MBB5035912.1"/>
    </source>
</evidence>
<feature type="transmembrane region" description="Helical" evidence="1">
    <location>
        <begin position="175"/>
        <end position="194"/>
    </location>
</feature>
<keyword evidence="1" id="KW-1133">Transmembrane helix</keyword>
<comment type="caution">
    <text evidence="2">The sequence shown here is derived from an EMBL/GenBank/DDBJ whole genome shotgun (WGS) entry which is preliminary data.</text>
</comment>
<dbReference type="Proteomes" id="UP000534294">
    <property type="component" value="Unassembled WGS sequence"/>
</dbReference>
<evidence type="ECO:0000313" key="3">
    <source>
        <dbReference type="Proteomes" id="UP000534294"/>
    </source>
</evidence>
<keyword evidence="1" id="KW-0812">Transmembrane</keyword>
<evidence type="ECO:0000256" key="1">
    <source>
        <dbReference type="SAM" id="Phobius"/>
    </source>
</evidence>
<dbReference type="AlphaFoldDB" id="A0A7W8DN36"/>
<sequence>MSLQPPSTARNPLFRFAFYGLAIGLALVHVFITFRGLSSPAGMEQAQVARELARGNVFQTKVIRPYAWALLNEARAPASPAGMADITQPPLQPMLWAPAFRLLQDHLAYEPRSQGSIYLLDRVIACYGVVGLLLTLLWTHGAARVLFDEKVAAVAVLALLVCEPLWDLAVSGSPVATLLPLVAVAFRLLVSAAVSSQEGKSSTLSLLLLGLVAALLVLTHWLAVWLALALVLATVVGLPQRRSGALLVGIFPALALAGWGWWLQQRCGDPLGAAKTLFQAHLLSLDGSLLQRQFALTMPPVQVADLLRKLLQNWQSQLGSLPTYLGYVLPAMAFVAALMHRFRRTEAATLRLSLGVLCLCVALAMGFVGLPGEQRDDNAFYPLLIPGLSIYGSAMLAILWARLYPTGQGLWTRWGYAFLALGLTALPLLNVLPAQVKLGLTLRNRIYPHWPPYVPDRVSLVRRLIEPNELLFSDAPWFVAWYADTPTAWIPVKRDDFTRMESLAKEAGTPVAGFIMTPVSTQVTHLHEVFTGPYSEWPDLLFRGPLMAFDRDFPARVDFEYKIPVALVAIPVGPRESLSLQMTFYTNRARTLRD</sequence>
<proteinExistence type="predicted"/>
<keyword evidence="1" id="KW-0472">Membrane</keyword>
<feature type="transmembrane region" description="Helical" evidence="1">
    <location>
        <begin position="352"/>
        <end position="371"/>
    </location>
</feature>
<reference evidence="2 3" key="1">
    <citation type="submission" date="2020-08" db="EMBL/GenBank/DDBJ databases">
        <title>Genomic Encyclopedia of Type Strains, Phase IV (KMG-IV): sequencing the most valuable type-strain genomes for metagenomic binning, comparative biology and taxonomic classification.</title>
        <authorList>
            <person name="Goeker M."/>
        </authorList>
    </citation>
    <scope>NUCLEOTIDE SEQUENCE [LARGE SCALE GENOMIC DNA]</scope>
    <source>
        <strain evidence="2 3">DSM 12251</strain>
    </source>
</reference>
<dbReference type="RefSeq" id="WP_184204366.1">
    <property type="nucleotide sequence ID" value="NZ_JACHIF010000001.1"/>
</dbReference>
<feature type="transmembrane region" description="Helical" evidence="1">
    <location>
        <begin position="119"/>
        <end position="139"/>
    </location>
</feature>